<dbReference type="Proteomes" id="UP000887023">
    <property type="component" value="Chromosome"/>
</dbReference>
<dbReference type="PANTHER" id="PTHR43244:SF1">
    <property type="entry name" value="5,10-METHYLENETETRAHYDROMETHANOPTERIN REDUCTASE"/>
    <property type="match status" value="1"/>
</dbReference>
<dbReference type="NCBIfam" id="TIGR03857">
    <property type="entry name" value="F420_MSMEG_2249"/>
    <property type="match status" value="1"/>
</dbReference>
<keyword evidence="1" id="KW-0560">Oxidoreductase</keyword>
<dbReference type="InterPro" id="IPR036661">
    <property type="entry name" value="Luciferase-like_sf"/>
</dbReference>
<protein>
    <submittedName>
        <fullName evidence="3">TIGR03857 family LLM class F420-dependent oxidoreductase</fullName>
    </submittedName>
</protein>
<accession>A0ABX8SAM4</accession>
<dbReference type="InterPro" id="IPR011251">
    <property type="entry name" value="Luciferase-like_dom"/>
</dbReference>
<evidence type="ECO:0000313" key="4">
    <source>
        <dbReference type="Proteomes" id="UP000887023"/>
    </source>
</evidence>
<dbReference type="InterPro" id="IPR022378">
    <property type="entry name" value="F420_OxRdatse_MSMEG2249_pred"/>
</dbReference>
<keyword evidence="4" id="KW-1185">Reference proteome</keyword>
<dbReference type="Pfam" id="PF00296">
    <property type="entry name" value="Bac_luciferase"/>
    <property type="match status" value="1"/>
</dbReference>
<organism evidence="3 4">
    <name type="scientific">Skermania pinensis</name>
    <dbReference type="NCBI Taxonomy" id="39122"/>
    <lineage>
        <taxon>Bacteria</taxon>
        <taxon>Bacillati</taxon>
        <taxon>Actinomycetota</taxon>
        <taxon>Actinomycetes</taxon>
        <taxon>Mycobacteriales</taxon>
        <taxon>Gordoniaceae</taxon>
        <taxon>Skermania</taxon>
    </lineage>
</organism>
<dbReference type="CDD" id="cd01097">
    <property type="entry name" value="Tetrahydromethanopterin_reductase"/>
    <property type="match status" value="1"/>
</dbReference>
<dbReference type="InterPro" id="IPR050564">
    <property type="entry name" value="F420-G6PD/mer"/>
</dbReference>
<name>A0ABX8SAM4_9ACTN</name>
<dbReference type="Gene3D" id="3.20.20.30">
    <property type="entry name" value="Luciferase-like domain"/>
    <property type="match status" value="1"/>
</dbReference>
<dbReference type="EMBL" id="CP079105">
    <property type="protein sequence ID" value="QXQ14044.1"/>
    <property type="molecule type" value="Genomic_DNA"/>
</dbReference>
<evidence type="ECO:0000313" key="3">
    <source>
        <dbReference type="EMBL" id="QXQ14044.1"/>
    </source>
</evidence>
<dbReference type="PANTHER" id="PTHR43244">
    <property type="match status" value="1"/>
</dbReference>
<sequence>MATHPGRPAYPELGCYGLAGHTDRPGDLIGEVRRAEELGLGAIFLSERFNYKDAAVLSGMAAAAGTTLGIATAATNHNTRHPLVTATMAATMHRATGGRFALGLGRGFAPLFDLMGVPPITNAQLADAFAVLRRLWAGEKFAHSGPIGDYPFLMPLGDLAETIPLLMVAIGPKSQALAGRIADAVVLHTYLTDEAVARAVAIIREAAEQAGRDPATVRIWACTAVVDDALDEPTRLRMTVGRLATYLQGYGDTLVAANRWDPELLRRFRADPFVSGFGGAFDAVGTVDDLARLTATVLPAEWLGAAITGSAADCARQIDHQFAATGVDSIIMHGVTPDQLAGVVAGYAAVRSAGHDRLPANPGWTR</sequence>
<gene>
    <name evidence="3" type="ORF">KV203_00810</name>
</gene>
<dbReference type="SUPFAM" id="SSF51679">
    <property type="entry name" value="Bacterial luciferase-like"/>
    <property type="match status" value="1"/>
</dbReference>
<feature type="domain" description="Luciferase-like" evidence="2">
    <location>
        <begin position="23"/>
        <end position="328"/>
    </location>
</feature>
<dbReference type="RefSeq" id="WP_066474596.1">
    <property type="nucleotide sequence ID" value="NZ_CBCRUZ010000010.1"/>
</dbReference>
<proteinExistence type="predicted"/>
<reference evidence="3" key="1">
    <citation type="submission" date="2021-07" db="EMBL/GenBank/DDBJ databases">
        <title>Candidatus Kaistella beijingensis sp. nov. isolated from a municipal wastewater treatment plant is involved in sludge foaming.</title>
        <authorList>
            <person name="Song Y."/>
            <person name="Liu S.-J."/>
        </authorList>
    </citation>
    <scope>NUCLEOTIDE SEQUENCE</scope>
    <source>
        <strain evidence="3">DSM 43998</strain>
    </source>
</reference>
<evidence type="ECO:0000259" key="2">
    <source>
        <dbReference type="Pfam" id="PF00296"/>
    </source>
</evidence>
<evidence type="ECO:0000256" key="1">
    <source>
        <dbReference type="ARBA" id="ARBA00023002"/>
    </source>
</evidence>